<evidence type="ECO:0000256" key="8">
    <source>
        <dbReference type="ARBA" id="ARBA00022692"/>
    </source>
</evidence>
<dbReference type="InterPro" id="IPR003661">
    <property type="entry name" value="HisK_dim/P_dom"/>
</dbReference>
<evidence type="ECO:0000313" key="16">
    <source>
        <dbReference type="Proteomes" id="UP001320209"/>
    </source>
</evidence>
<evidence type="ECO:0000256" key="11">
    <source>
        <dbReference type="ARBA" id="ARBA00023012"/>
    </source>
</evidence>
<proteinExistence type="predicted"/>
<keyword evidence="8 13" id="KW-0812">Transmembrane</keyword>
<dbReference type="GO" id="GO:0016301">
    <property type="term" value="F:kinase activity"/>
    <property type="evidence" value="ECO:0007669"/>
    <property type="project" value="UniProtKB-KW"/>
</dbReference>
<keyword evidence="9 15" id="KW-0418">Kinase</keyword>
<dbReference type="InterPro" id="IPR005467">
    <property type="entry name" value="His_kinase_dom"/>
</dbReference>
<evidence type="ECO:0000256" key="5">
    <source>
        <dbReference type="ARBA" id="ARBA00022519"/>
    </source>
</evidence>
<dbReference type="SMART" id="SM00387">
    <property type="entry name" value="HATPase_c"/>
    <property type="match status" value="1"/>
</dbReference>
<dbReference type="SUPFAM" id="SSF55874">
    <property type="entry name" value="ATPase domain of HSP90 chaperone/DNA topoisomerase II/histidine kinase"/>
    <property type="match status" value="1"/>
</dbReference>
<feature type="transmembrane region" description="Helical" evidence="13">
    <location>
        <begin position="125"/>
        <end position="146"/>
    </location>
</feature>
<evidence type="ECO:0000313" key="15">
    <source>
        <dbReference type="EMBL" id="BDB96522.1"/>
    </source>
</evidence>
<dbReference type="InterPro" id="IPR050980">
    <property type="entry name" value="2C_sensor_his_kinase"/>
</dbReference>
<reference evidence="15" key="1">
    <citation type="submission" date="2021-10" db="EMBL/GenBank/DDBJ databases">
        <title>Genome Sequence of The Candidatus Hydrogeosomobacter endosymbioticus, an Intracellular Bacterial Symbiont of the Anaerobic Ciliate GW7.</title>
        <authorList>
            <person name="Shiohama Y."/>
            <person name="Shinzato N."/>
        </authorList>
    </citation>
    <scope>NUCLEOTIDE SEQUENCE [LARGE SCALE GENOMIC DNA]</scope>
    <source>
        <strain evidence="15">200920</strain>
    </source>
</reference>
<dbReference type="PANTHER" id="PTHR44936">
    <property type="entry name" value="SENSOR PROTEIN CREC"/>
    <property type="match status" value="1"/>
</dbReference>
<dbReference type="PANTHER" id="PTHR44936:SF5">
    <property type="entry name" value="SENSOR HISTIDINE KINASE ENVZ"/>
    <property type="match status" value="1"/>
</dbReference>
<evidence type="ECO:0000256" key="1">
    <source>
        <dbReference type="ARBA" id="ARBA00000085"/>
    </source>
</evidence>
<keyword evidence="11" id="KW-0902">Two-component regulatory system</keyword>
<dbReference type="InterPro" id="IPR036097">
    <property type="entry name" value="HisK_dim/P_sf"/>
</dbReference>
<keyword evidence="16" id="KW-1185">Reference proteome</keyword>
<keyword evidence="12 13" id="KW-0472">Membrane</keyword>
<dbReference type="SUPFAM" id="SSF47384">
    <property type="entry name" value="Homodimeric domain of signal transducing histidine kinase"/>
    <property type="match status" value="1"/>
</dbReference>
<organism evidence="15 16">
    <name type="scientific">Candidatus Hydrogenosomobacter endosymbioticus</name>
    <dbReference type="NCBI Taxonomy" id="2558174"/>
    <lineage>
        <taxon>Bacteria</taxon>
        <taxon>Pseudomonadati</taxon>
        <taxon>Pseudomonadota</taxon>
        <taxon>Alphaproteobacteria</taxon>
        <taxon>Holosporales</taxon>
        <taxon>Holosporaceae</taxon>
        <taxon>Candidatus Hydrogenosomobacter</taxon>
    </lineage>
</organism>
<feature type="domain" description="Histidine kinase" evidence="14">
    <location>
        <begin position="208"/>
        <end position="404"/>
    </location>
</feature>
<protein>
    <recommendedName>
        <fullName evidence="3">histidine kinase</fullName>
        <ecNumber evidence="3">2.7.13.3</ecNumber>
    </recommendedName>
</protein>
<dbReference type="InterPro" id="IPR004358">
    <property type="entry name" value="Sig_transdc_His_kin-like_C"/>
</dbReference>
<dbReference type="InterPro" id="IPR003594">
    <property type="entry name" value="HATPase_dom"/>
</dbReference>
<evidence type="ECO:0000256" key="2">
    <source>
        <dbReference type="ARBA" id="ARBA00004429"/>
    </source>
</evidence>
<evidence type="ECO:0000256" key="7">
    <source>
        <dbReference type="ARBA" id="ARBA00022679"/>
    </source>
</evidence>
<evidence type="ECO:0000256" key="13">
    <source>
        <dbReference type="SAM" id="Phobius"/>
    </source>
</evidence>
<keyword evidence="10 13" id="KW-1133">Transmembrane helix</keyword>
<dbReference type="EC" id="2.7.13.3" evidence="3"/>
<evidence type="ECO:0000259" key="14">
    <source>
        <dbReference type="PROSITE" id="PS50109"/>
    </source>
</evidence>
<sequence>MNLISGYVFFDRHWNPVTRLFSRDIAREISVTMGLITNSDMPKEDIHKIALDKFDMTISEETFMPPKSSHGGLALRFFKAALSQEVRHSYVITQTHKFMYVWIKADSGVFKFEIPKKRFASKTSLLFFLWSVGSAVILLVVAIIFMKNQLKPLYRLSRWADSIKDSSLPAHISKIEGAAEIRKVANAVQIMVIKMKSTFEERSNMLMGISHDLRTVLTRMKLQIKLMPASQDADALLLDIDQMNKMIESYIEFAGCEKVEEFRLVNLVDVLERVARPYSNVFIKSEASNFAAMLRVIQFTRCIQNLLDNCLRYAKSSIFITVGEDRGWFYIRIEDDGPGIEEQFRDDVFKPFFKVDKGRMLDGATAGLGLAIVKGIVENHRGQIKIEEAASGGAVFVIKIPATIHSEEAA</sequence>
<dbReference type="EMBL" id="AP025225">
    <property type="protein sequence ID" value="BDB96522.1"/>
    <property type="molecule type" value="Genomic_DNA"/>
</dbReference>
<evidence type="ECO:0000256" key="9">
    <source>
        <dbReference type="ARBA" id="ARBA00022777"/>
    </source>
</evidence>
<dbReference type="Gene3D" id="1.10.287.130">
    <property type="match status" value="1"/>
</dbReference>
<keyword evidence="7" id="KW-0808">Transferase</keyword>
<keyword evidence="6" id="KW-0597">Phosphoprotein</keyword>
<dbReference type="InterPro" id="IPR036890">
    <property type="entry name" value="HATPase_C_sf"/>
</dbReference>
<keyword evidence="4" id="KW-1003">Cell membrane</keyword>
<dbReference type="Pfam" id="PF02518">
    <property type="entry name" value="HATPase_c"/>
    <property type="match status" value="1"/>
</dbReference>
<comment type="subcellular location">
    <subcellularLocation>
        <location evidence="2">Cell inner membrane</location>
        <topology evidence="2">Multi-pass membrane protein</topology>
    </subcellularLocation>
</comment>
<keyword evidence="5" id="KW-0997">Cell inner membrane</keyword>
<dbReference type="PROSITE" id="PS50109">
    <property type="entry name" value="HIS_KIN"/>
    <property type="match status" value="1"/>
</dbReference>
<dbReference type="CDD" id="cd00082">
    <property type="entry name" value="HisKA"/>
    <property type="match status" value="1"/>
</dbReference>
<evidence type="ECO:0000256" key="12">
    <source>
        <dbReference type="ARBA" id="ARBA00023136"/>
    </source>
</evidence>
<dbReference type="Proteomes" id="UP001320209">
    <property type="component" value="Chromosome"/>
</dbReference>
<comment type="catalytic activity">
    <reaction evidence="1">
        <text>ATP + protein L-histidine = ADP + protein N-phospho-L-histidine.</text>
        <dbReference type="EC" id="2.7.13.3"/>
    </reaction>
</comment>
<evidence type="ECO:0000256" key="4">
    <source>
        <dbReference type="ARBA" id="ARBA00022475"/>
    </source>
</evidence>
<gene>
    <name evidence="15" type="ORF">HYD_6550</name>
</gene>
<dbReference type="PRINTS" id="PR00344">
    <property type="entry name" value="BCTRLSENSOR"/>
</dbReference>
<evidence type="ECO:0000256" key="3">
    <source>
        <dbReference type="ARBA" id="ARBA00012438"/>
    </source>
</evidence>
<evidence type="ECO:0000256" key="6">
    <source>
        <dbReference type="ARBA" id="ARBA00022553"/>
    </source>
</evidence>
<evidence type="ECO:0000256" key="10">
    <source>
        <dbReference type="ARBA" id="ARBA00022989"/>
    </source>
</evidence>
<dbReference type="Gene3D" id="3.30.565.10">
    <property type="entry name" value="Histidine kinase-like ATPase, C-terminal domain"/>
    <property type="match status" value="1"/>
</dbReference>
<accession>A0ABN6L4I3</accession>
<name>A0ABN6L4I3_9PROT</name>